<keyword evidence="2" id="KW-1185">Reference proteome</keyword>
<dbReference type="EMBL" id="MU971603">
    <property type="protein sequence ID" value="KAK9233776.1"/>
    <property type="molecule type" value="Genomic_DNA"/>
</dbReference>
<evidence type="ECO:0000313" key="1">
    <source>
        <dbReference type="EMBL" id="KAK9233776.1"/>
    </source>
</evidence>
<evidence type="ECO:0000313" key="2">
    <source>
        <dbReference type="Proteomes" id="UP001433508"/>
    </source>
</evidence>
<sequence length="662" mass="74523">MPPYQPFQCHICLTRFTRHENLKRHAAIHSRSQDATSLSCDVCQATFSRPDLRRRHMKVKHRDYEPRRANPENSRVCSLSPTQISDKTWDPQHSDDEGELEMDSEIWQKALRYARCQLDHDDRVETPASPDRRKSQLNLGSLMKQPPTGESACAVRIVQDTTDLERTLMLGTSLLQPIHHLDSELHPITLPQSTTYDTNLTGYNFDPLHQIHDDWSPSALQIKKGCDLFFTHVSPFVPFLHKPTFDATQIDPDLLLSILCLAYQYGEDPNCGDQPGSGVSLSRRCFHRGRELIVLGEGKAGGPLHMVQSCLLLQLCAMMYLCGDDSAYGLKLHSHMISLARAGGLMQPMSTPSTATEDLESLWRAFLTTESHRRTAFAVHQIDALWYQFLSIPRSISHLEIKHDLPCPEIHWAASSPAEWAHRRLIAGNSSPGVQYVDVVRRFLTPDADLNSIPPFDPYGAINIAQFLISSAREISGWSMMTGMLSIDRFGALRSSLVALNPFICPHSETPPNAPNPSFAATWETAMLELQIWSPSHTGGIIVASLDTFLSQLTYLAPSSGETLRDASTVEAIQPHVDWFLRYLDADLVPDCEAPWIAVYAYKAFLIAWQLVRARSPGAMQVVGVHDGDLEGALMWARRVFRHRDRWQFGKFIISSLDKLEN</sequence>
<dbReference type="Proteomes" id="UP001433508">
    <property type="component" value="Unassembled WGS sequence"/>
</dbReference>
<gene>
    <name evidence="1" type="ORF">V1525DRAFT_415399</name>
</gene>
<protein>
    <submittedName>
        <fullName evidence="1">Fungal-specific transcription factor domain-containing protein</fullName>
    </submittedName>
</protein>
<reference evidence="2" key="1">
    <citation type="journal article" date="2024" name="Front. Bioeng. Biotechnol.">
        <title>Genome-scale model development and genomic sequencing of the oleaginous clade Lipomyces.</title>
        <authorList>
            <person name="Czajka J.J."/>
            <person name="Han Y."/>
            <person name="Kim J."/>
            <person name="Mondo S.J."/>
            <person name="Hofstad B.A."/>
            <person name="Robles A."/>
            <person name="Haridas S."/>
            <person name="Riley R."/>
            <person name="LaButti K."/>
            <person name="Pangilinan J."/>
            <person name="Andreopoulos W."/>
            <person name="Lipzen A."/>
            <person name="Yan J."/>
            <person name="Wang M."/>
            <person name="Ng V."/>
            <person name="Grigoriev I.V."/>
            <person name="Spatafora J.W."/>
            <person name="Magnuson J.K."/>
            <person name="Baker S.E."/>
            <person name="Pomraning K.R."/>
        </authorList>
    </citation>
    <scope>NUCLEOTIDE SEQUENCE [LARGE SCALE GENOMIC DNA]</scope>
    <source>
        <strain evidence="2">CBS 7786</strain>
    </source>
</reference>
<accession>A0ACC3SQ50</accession>
<proteinExistence type="predicted"/>
<organism evidence="1 2">
    <name type="scientific">Lipomyces kononenkoae</name>
    <name type="common">Yeast</name>
    <dbReference type="NCBI Taxonomy" id="34357"/>
    <lineage>
        <taxon>Eukaryota</taxon>
        <taxon>Fungi</taxon>
        <taxon>Dikarya</taxon>
        <taxon>Ascomycota</taxon>
        <taxon>Saccharomycotina</taxon>
        <taxon>Lipomycetes</taxon>
        <taxon>Lipomycetales</taxon>
        <taxon>Lipomycetaceae</taxon>
        <taxon>Lipomyces</taxon>
    </lineage>
</organism>
<comment type="caution">
    <text evidence="1">The sequence shown here is derived from an EMBL/GenBank/DDBJ whole genome shotgun (WGS) entry which is preliminary data.</text>
</comment>
<name>A0ACC3SQ50_LIPKO</name>